<organism evidence="1 2">
    <name type="scientific">Metapseudomonas lalkuanensis</name>
    <dbReference type="NCBI Taxonomy" id="2604832"/>
    <lineage>
        <taxon>Bacteria</taxon>
        <taxon>Pseudomonadati</taxon>
        <taxon>Pseudomonadota</taxon>
        <taxon>Gammaproteobacteria</taxon>
        <taxon>Pseudomonadales</taxon>
        <taxon>Pseudomonadaceae</taxon>
        <taxon>Metapseudomonas</taxon>
    </lineage>
</organism>
<dbReference type="EMBL" id="CP043311">
    <property type="protein sequence ID" value="QEY62694.1"/>
    <property type="molecule type" value="Genomic_DNA"/>
</dbReference>
<reference evidence="1 2" key="1">
    <citation type="submission" date="2019-08" db="EMBL/GenBank/DDBJ databases">
        <title>Whole-genome Sequencing of e-waste polymer degrading bacterium Pseudomonas sp. strain PE08.</title>
        <authorList>
            <person name="Kirdat K."/>
            <person name="Debbarma P."/>
            <person name="Narawade N."/>
            <person name="Suyal D."/>
            <person name="Thorat V."/>
            <person name="Shouche Y."/>
            <person name="Goel R."/>
            <person name="Yadav A."/>
        </authorList>
    </citation>
    <scope>NUCLEOTIDE SEQUENCE [LARGE SCALE GENOMIC DNA]</scope>
    <source>
        <strain evidence="1 2">PE08</strain>
    </source>
</reference>
<dbReference type="InterPro" id="IPR036249">
    <property type="entry name" value="Thioredoxin-like_sf"/>
</dbReference>
<name>A0A5J6QJJ6_9GAMM</name>
<dbReference type="SUPFAM" id="SSF52833">
    <property type="entry name" value="Thioredoxin-like"/>
    <property type="match status" value="1"/>
</dbReference>
<dbReference type="Pfam" id="PF14595">
    <property type="entry name" value="Thioredoxin_9"/>
    <property type="match status" value="1"/>
</dbReference>
<dbReference type="AlphaFoldDB" id="A0A5J6QJJ6"/>
<gene>
    <name evidence="1" type="ORF">FXN65_11640</name>
</gene>
<proteinExistence type="predicted"/>
<evidence type="ECO:0000313" key="1">
    <source>
        <dbReference type="EMBL" id="QEY62694.1"/>
    </source>
</evidence>
<evidence type="ECO:0000313" key="2">
    <source>
        <dbReference type="Proteomes" id="UP000327179"/>
    </source>
</evidence>
<dbReference type="Gene3D" id="3.40.30.10">
    <property type="entry name" value="Glutaredoxin"/>
    <property type="match status" value="1"/>
</dbReference>
<dbReference type="RefSeq" id="WP_151133350.1">
    <property type="nucleotide sequence ID" value="NZ_CP043311.1"/>
</dbReference>
<dbReference type="Proteomes" id="UP000327179">
    <property type="component" value="Chromosome"/>
</dbReference>
<sequence>MASYEALFAIGEGFDAFVSHGLPAEIAAVKSVQRQLAEPGAISEATRQRVQAIEGRYHLLVAGEMWCPDCQINVTMLDHLQSTQPRVQVAVITKGRAEDDLRERLELERIPIPLVLVLDADFQLVGRFIERPQDVIAGGDAVKPDYRAGRYLESTLRDFLSIFEAAEGRVAEGV</sequence>
<keyword evidence="2" id="KW-1185">Reference proteome</keyword>
<protein>
    <submittedName>
        <fullName evidence="1">Thioredoxin family protein</fullName>
    </submittedName>
</protein>
<dbReference type="KEGG" id="plal:FXN65_11640"/>
<accession>A0A5J6QJJ6</accession>